<dbReference type="Proteomes" id="UP000281553">
    <property type="component" value="Unassembled WGS sequence"/>
</dbReference>
<evidence type="ECO:0000313" key="1">
    <source>
        <dbReference type="EMBL" id="VDN39886.1"/>
    </source>
</evidence>
<reference evidence="1 2" key="1">
    <citation type="submission" date="2018-11" db="EMBL/GenBank/DDBJ databases">
        <authorList>
            <consortium name="Pathogen Informatics"/>
        </authorList>
    </citation>
    <scope>NUCLEOTIDE SEQUENCE [LARGE SCALE GENOMIC DNA]</scope>
</reference>
<evidence type="ECO:0000313" key="2">
    <source>
        <dbReference type="Proteomes" id="UP000281553"/>
    </source>
</evidence>
<sequence length="107" mass="12561">MNLLMKVGEDPVLDLSRYSSPLERWVVQMGNSSLEAFLRSENLTMTFDLGSDFLPMKATIDAERRLCPVDRLSQVRSSSRNYSFSFIFIFIHFHFHSFFCLSHLREF</sequence>
<name>A0A3P7R9Y5_DIBLA</name>
<accession>A0A3P7R9Y5</accession>
<dbReference type="AlphaFoldDB" id="A0A3P7R9Y5"/>
<keyword evidence="2" id="KW-1185">Reference proteome</keyword>
<dbReference type="OrthoDB" id="10020193at2759"/>
<gene>
    <name evidence="1" type="ORF">DILT_LOCUS18050</name>
</gene>
<organism evidence="1 2">
    <name type="scientific">Dibothriocephalus latus</name>
    <name type="common">Fish tapeworm</name>
    <name type="synonym">Diphyllobothrium latum</name>
    <dbReference type="NCBI Taxonomy" id="60516"/>
    <lineage>
        <taxon>Eukaryota</taxon>
        <taxon>Metazoa</taxon>
        <taxon>Spiralia</taxon>
        <taxon>Lophotrochozoa</taxon>
        <taxon>Platyhelminthes</taxon>
        <taxon>Cestoda</taxon>
        <taxon>Eucestoda</taxon>
        <taxon>Diphyllobothriidea</taxon>
        <taxon>Diphyllobothriidae</taxon>
        <taxon>Dibothriocephalus</taxon>
    </lineage>
</organism>
<protein>
    <submittedName>
        <fullName evidence="1">Uncharacterized protein</fullName>
    </submittedName>
</protein>
<proteinExistence type="predicted"/>
<dbReference type="EMBL" id="UYRU01096973">
    <property type="protein sequence ID" value="VDN39886.1"/>
    <property type="molecule type" value="Genomic_DNA"/>
</dbReference>